<dbReference type="RefSeq" id="WP_116625564.1">
    <property type="nucleotide sequence ID" value="NZ_QURN01000019.1"/>
</dbReference>
<feature type="region of interest" description="Disordered" evidence="1">
    <location>
        <begin position="1"/>
        <end position="83"/>
    </location>
</feature>
<dbReference type="Proteomes" id="UP000262379">
    <property type="component" value="Unassembled WGS sequence"/>
</dbReference>
<proteinExistence type="predicted"/>
<gene>
    <name evidence="2" type="ORF">DY251_19400</name>
</gene>
<reference evidence="3" key="1">
    <citation type="submission" date="2018-08" db="EMBL/GenBank/DDBJ databases">
        <authorList>
            <person name="Im W.T."/>
        </authorList>
    </citation>
    <scope>NUCLEOTIDE SEQUENCE [LARGE SCALE GENOMIC DNA]</scope>
    <source>
        <strain evidence="3">LA-28</strain>
    </source>
</reference>
<protein>
    <submittedName>
        <fullName evidence="2">Uncharacterized protein</fullName>
    </submittedName>
</protein>
<accession>A0A371X620</accession>
<name>A0A371X620_9HYPH</name>
<organism evidence="2 3">
    <name type="scientific">Mesorhizobium denitrificans</name>
    <dbReference type="NCBI Taxonomy" id="2294114"/>
    <lineage>
        <taxon>Bacteria</taxon>
        <taxon>Pseudomonadati</taxon>
        <taxon>Pseudomonadota</taxon>
        <taxon>Alphaproteobacteria</taxon>
        <taxon>Hyphomicrobiales</taxon>
        <taxon>Phyllobacteriaceae</taxon>
        <taxon>Mesorhizobium</taxon>
    </lineage>
</organism>
<sequence length="129" mass="14287">MTSNTFGFGGVKKPASKPADMDDINKRIEEAAKLAPQPVEGDPEEDRSLRRAAESRGDTIRQSPLEVAKKVQPKGPTKQLSTRMSIQPYNRFVLLSQHLRCPYDRAIEVLMDAAGVDEDGIPTKPLRVD</sequence>
<comment type="caution">
    <text evidence="2">The sequence shown here is derived from an EMBL/GenBank/DDBJ whole genome shotgun (WGS) entry which is preliminary data.</text>
</comment>
<evidence type="ECO:0000313" key="2">
    <source>
        <dbReference type="EMBL" id="RFC64643.1"/>
    </source>
</evidence>
<dbReference type="AlphaFoldDB" id="A0A371X620"/>
<feature type="compositionally biased region" description="Basic and acidic residues" evidence="1">
    <location>
        <begin position="19"/>
        <end position="32"/>
    </location>
</feature>
<dbReference type="EMBL" id="QURN01000019">
    <property type="protein sequence ID" value="RFC64643.1"/>
    <property type="molecule type" value="Genomic_DNA"/>
</dbReference>
<feature type="compositionally biased region" description="Basic and acidic residues" evidence="1">
    <location>
        <begin position="46"/>
        <end position="59"/>
    </location>
</feature>
<evidence type="ECO:0000256" key="1">
    <source>
        <dbReference type="SAM" id="MobiDB-lite"/>
    </source>
</evidence>
<keyword evidence="3" id="KW-1185">Reference proteome</keyword>
<evidence type="ECO:0000313" key="3">
    <source>
        <dbReference type="Proteomes" id="UP000262379"/>
    </source>
</evidence>